<dbReference type="AlphaFoldDB" id="A0ABD0LI15"/>
<comment type="caution">
    <text evidence="1">The sequence shown here is derived from an EMBL/GenBank/DDBJ whole genome shotgun (WGS) entry which is preliminary data.</text>
</comment>
<gene>
    <name evidence="1" type="ORF">BaRGS_00009462</name>
</gene>
<sequence>MACRILKSRFLQAAKTHESGKVDRATAYNNLCDICEGKKAARSSYACDECPSGPPGGFVCLSATLLKYLVNIQSMGAVTINELAGGCHSCESRHYSGLAVTLKSDRRSPDYIRVCEGMRGYAQDKGEHVQCQFYDGPHPNGFEF</sequence>
<reference evidence="1 2" key="1">
    <citation type="journal article" date="2023" name="Sci. Data">
        <title>Genome assembly of the Korean intertidal mud-creeper Batillaria attramentaria.</title>
        <authorList>
            <person name="Patra A.K."/>
            <person name="Ho P.T."/>
            <person name="Jun S."/>
            <person name="Lee S.J."/>
            <person name="Kim Y."/>
            <person name="Won Y.J."/>
        </authorList>
    </citation>
    <scope>NUCLEOTIDE SEQUENCE [LARGE SCALE GENOMIC DNA]</scope>
    <source>
        <strain evidence="1">Wonlab-2016</strain>
    </source>
</reference>
<dbReference type="Proteomes" id="UP001519460">
    <property type="component" value="Unassembled WGS sequence"/>
</dbReference>
<accession>A0ABD0LI15</accession>
<protein>
    <submittedName>
        <fullName evidence="1">Uncharacterized protein</fullName>
    </submittedName>
</protein>
<proteinExistence type="predicted"/>
<dbReference type="EMBL" id="JACVVK020000045">
    <property type="protein sequence ID" value="KAK7499202.1"/>
    <property type="molecule type" value="Genomic_DNA"/>
</dbReference>
<evidence type="ECO:0000313" key="1">
    <source>
        <dbReference type="EMBL" id="KAK7499202.1"/>
    </source>
</evidence>
<keyword evidence="2" id="KW-1185">Reference proteome</keyword>
<evidence type="ECO:0000313" key="2">
    <source>
        <dbReference type="Proteomes" id="UP001519460"/>
    </source>
</evidence>
<name>A0ABD0LI15_9CAEN</name>
<organism evidence="1 2">
    <name type="scientific">Batillaria attramentaria</name>
    <dbReference type="NCBI Taxonomy" id="370345"/>
    <lineage>
        <taxon>Eukaryota</taxon>
        <taxon>Metazoa</taxon>
        <taxon>Spiralia</taxon>
        <taxon>Lophotrochozoa</taxon>
        <taxon>Mollusca</taxon>
        <taxon>Gastropoda</taxon>
        <taxon>Caenogastropoda</taxon>
        <taxon>Sorbeoconcha</taxon>
        <taxon>Cerithioidea</taxon>
        <taxon>Batillariidae</taxon>
        <taxon>Batillaria</taxon>
    </lineage>
</organism>